<evidence type="ECO:0000313" key="4">
    <source>
        <dbReference type="EMBL" id="EJK68101.1"/>
    </source>
</evidence>
<dbReference type="OrthoDB" id="405996at2759"/>
<sequence>MNRWKRKIILLLATHVVTSSETPRLNKSRLGFGIRAKTIESTRQPRIRIGGGPSFVGRLSRIRRRYSSTSTDCLEIFDRGRTSFPPAHLLVASVRGGGQATKEKEEHESSNSASSSNQVPVSSDALRLNDNYSLKRGVQTTGAGASRRNPSIFSASGKHDASIWTTSALAGDVLNRSSKSSKSKSSKMNPMLGKMWGGVSDKGTLVIKLANRDGNHDLIELKESDDQSKLDARFVSEEPSILIPIEGIYGVYNLPCSGPHVVLITESEHVYSSPTTQSNPNPLLVLRRVKKMEIYPLRHIESTNRLSTPEQPAEELRQLKLLRKSFKEHDLYFTVPSGDGGVVKDVTHTLQRSFQHFVRGASESKWWETDPDSEGEAVDGRFFWNEKPARSMIPSESGNCGIDSPFTLLLETIVPVTSAFVGIQSNIPIPASSNKSNINEEYDQLLISRRSKFRTGTRFTRRGADVTGAVANYAETEQICFITNVADSDRRGCELVEVYSHVQTRGSIPLHWSSPAEVKTYRPHVFIGVDPDVQARGLKEHLSGELKLYATRDSEDGNSRRRYRRGDATKIAMVNLIDKHGDQGRLGLAFDAVLSKVLDGHDPLLANDSVKHIWFDFHAECSGGRWDKLVELLKQVIPALDRQGYFCVVPHFDADAPAWSISSYQDGVVRSNCMDCLDRTNVVQSMFGRYALYRQLHERPGLKNSLKRFRRRTLPVEMVVGYKQQPLTLPWTEGEAAHRYLWADNADAISRLYAGTPALKGDFTRTGKRTKRGAIDDGMNSLQRYYLNNFIDADRQEGMELLVGNCDFDSFPSESGGDEARLSVLKRLSRDDIRGYHQSHARIKVEPGDKVKLLRNRMKSETIKSCFPTSSAADEEGVDAESSSDFLLQVSASAAGEEILDNGQVLELIKPWWLPDDYSGVEPDGSSSELAEDMVGRKESILPFVVSAAVAVLYGLRWTL</sequence>
<dbReference type="AlphaFoldDB" id="K0T420"/>
<name>K0T420_THAOC</name>
<dbReference type="Proteomes" id="UP000266841">
    <property type="component" value="Unassembled WGS sequence"/>
</dbReference>
<reference evidence="4 5" key="1">
    <citation type="journal article" date="2012" name="Genome Biol.">
        <title>Genome and low-iron response of an oceanic diatom adapted to chronic iron limitation.</title>
        <authorList>
            <person name="Lommer M."/>
            <person name="Specht M."/>
            <person name="Roy A.S."/>
            <person name="Kraemer L."/>
            <person name="Andreson R."/>
            <person name="Gutowska M.A."/>
            <person name="Wolf J."/>
            <person name="Bergner S.V."/>
            <person name="Schilhabel M.B."/>
            <person name="Klostermeier U.C."/>
            <person name="Beiko R.G."/>
            <person name="Rosenstiel P."/>
            <person name="Hippler M."/>
            <person name="Laroche J."/>
        </authorList>
    </citation>
    <scope>NUCLEOTIDE SEQUENCE [LARGE SCALE GENOMIC DNA]</scope>
    <source>
        <strain evidence="4 5">CCMP1005</strain>
    </source>
</reference>
<accession>K0T420</accession>
<feature type="signal peptide" evidence="2">
    <location>
        <begin position="1"/>
        <end position="19"/>
    </location>
</feature>
<dbReference type="EMBL" id="AGNL01012055">
    <property type="protein sequence ID" value="EJK68101.1"/>
    <property type="molecule type" value="Genomic_DNA"/>
</dbReference>
<keyword evidence="5" id="KW-1185">Reference proteome</keyword>
<feature type="domain" description="SAC" evidence="3">
    <location>
        <begin position="345"/>
        <end position="755"/>
    </location>
</feature>
<dbReference type="InterPro" id="IPR002013">
    <property type="entry name" value="SAC_dom"/>
</dbReference>
<evidence type="ECO:0000259" key="3">
    <source>
        <dbReference type="PROSITE" id="PS50275"/>
    </source>
</evidence>
<organism evidence="4 5">
    <name type="scientific">Thalassiosira oceanica</name>
    <name type="common">Marine diatom</name>
    <dbReference type="NCBI Taxonomy" id="159749"/>
    <lineage>
        <taxon>Eukaryota</taxon>
        <taxon>Sar</taxon>
        <taxon>Stramenopiles</taxon>
        <taxon>Ochrophyta</taxon>
        <taxon>Bacillariophyta</taxon>
        <taxon>Coscinodiscophyceae</taxon>
        <taxon>Thalassiosirophycidae</taxon>
        <taxon>Thalassiosirales</taxon>
        <taxon>Thalassiosiraceae</taxon>
        <taxon>Thalassiosira</taxon>
    </lineage>
</organism>
<dbReference type="OMA" id="NYAETEQ"/>
<evidence type="ECO:0000256" key="2">
    <source>
        <dbReference type="SAM" id="SignalP"/>
    </source>
</evidence>
<evidence type="ECO:0000313" key="5">
    <source>
        <dbReference type="Proteomes" id="UP000266841"/>
    </source>
</evidence>
<feature type="region of interest" description="Disordered" evidence="1">
    <location>
        <begin position="96"/>
        <end position="132"/>
    </location>
</feature>
<feature type="chain" id="PRO_5003838218" description="SAC domain-containing protein" evidence="2">
    <location>
        <begin position="20"/>
        <end position="960"/>
    </location>
</feature>
<gene>
    <name evidence="4" type="ORF">THAOC_10755</name>
</gene>
<dbReference type="eggNOG" id="KOG1889">
    <property type="taxonomic scope" value="Eukaryota"/>
</dbReference>
<dbReference type="Pfam" id="PF02383">
    <property type="entry name" value="Syja_N"/>
    <property type="match status" value="1"/>
</dbReference>
<protein>
    <recommendedName>
        <fullName evidence="3">SAC domain-containing protein</fullName>
    </recommendedName>
</protein>
<evidence type="ECO:0000256" key="1">
    <source>
        <dbReference type="SAM" id="MobiDB-lite"/>
    </source>
</evidence>
<dbReference type="PROSITE" id="PS50275">
    <property type="entry name" value="SAC"/>
    <property type="match status" value="1"/>
</dbReference>
<dbReference type="PANTHER" id="PTHR45662:SF2">
    <property type="entry name" value="PHOSPHATIDYLINOSITOL-3-PHOSPHATASE SAC1"/>
    <property type="match status" value="1"/>
</dbReference>
<keyword evidence="2" id="KW-0732">Signal</keyword>
<dbReference type="GO" id="GO:0046856">
    <property type="term" value="P:phosphatidylinositol dephosphorylation"/>
    <property type="evidence" value="ECO:0007669"/>
    <property type="project" value="TreeGrafter"/>
</dbReference>
<dbReference type="GO" id="GO:0005783">
    <property type="term" value="C:endoplasmic reticulum"/>
    <property type="evidence" value="ECO:0007669"/>
    <property type="project" value="TreeGrafter"/>
</dbReference>
<proteinExistence type="predicted"/>
<feature type="compositionally biased region" description="Low complexity" evidence="1">
    <location>
        <begin position="110"/>
        <end position="123"/>
    </location>
</feature>
<dbReference type="PANTHER" id="PTHR45662">
    <property type="entry name" value="PHOSPHATIDYLINOSITIDE PHOSPHATASE SAC1"/>
    <property type="match status" value="1"/>
</dbReference>
<dbReference type="GO" id="GO:0043812">
    <property type="term" value="F:phosphatidylinositol-4-phosphate phosphatase activity"/>
    <property type="evidence" value="ECO:0007669"/>
    <property type="project" value="TreeGrafter"/>
</dbReference>
<comment type="caution">
    <text evidence="4">The sequence shown here is derived from an EMBL/GenBank/DDBJ whole genome shotgun (WGS) entry which is preliminary data.</text>
</comment>
<feature type="region of interest" description="Disordered" evidence="1">
    <location>
        <begin position="175"/>
        <end position="194"/>
    </location>
</feature>